<dbReference type="Proteomes" id="UP000182811">
    <property type="component" value="Unassembled WGS sequence"/>
</dbReference>
<dbReference type="EMBL" id="MDDC01000012">
    <property type="protein sequence ID" value="OIQ58733.1"/>
    <property type="molecule type" value="Genomic_DNA"/>
</dbReference>
<sequence length="386" mass="39768">MTFPDARTVQVVPKEDLLPGTTYTLTLTGVKDKAGNEAGKLQVQFTTTSQAPLTPGTLSADLPVAFAGGQVELTLPAGTVVDSGASLSAQTLAQPPAVPAGLKVAGQVVSFTAQGINPPQGAKLHLSLKANADARAPYIYYFNEGTQAWEKVAGSKYDTSTGFVAADLDHLSTYGVLEAPPSGPAPTVTAVDPTNAVAGQSGQTITVTGQNFQDGAQVVLLQNGQEVLAVNAVYSDSSRVTFTLPVSVPPGVYTVAVRNPDGQQSADAVALVLYAGPAPAVNVYPGAQGTQPGQVQAGGGVRVEVPVQVGQSYQNALVIIRVDDPDGKPLYGSVEGPLPANTTLKYSASFNLPGKAGTYTVKAYVWDGWQTMNPIVPASQTQFTAQ</sequence>
<dbReference type="InterPro" id="IPR013783">
    <property type="entry name" value="Ig-like_fold"/>
</dbReference>
<dbReference type="InterPro" id="IPR014755">
    <property type="entry name" value="Cu-Rt/internalin_Ig-like"/>
</dbReference>
<evidence type="ECO:0000256" key="1">
    <source>
        <dbReference type="ARBA" id="ARBA00022729"/>
    </source>
</evidence>
<dbReference type="SUPFAM" id="SSF81296">
    <property type="entry name" value="E set domains"/>
    <property type="match status" value="1"/>
</dbReference>
<dbReference type="Pfam" id="PF01833">
    <property type="entry name" value="TIG"/>
    <property type="match status" value="1"/>
</dbReference>
<dbReference type="InterPro" id="IPR032812">
    <property type="entry name" value="SbsA_Ig"/>
</dbReference>
<reference evidence="4 5" key="1">
    <citation type="submission" date="2016-08" db="EMBL/GenBank/DDBJ databases">
        <title>Genome-based comparison of Moorella thermoacetic strains.</title>
        <authorList>
            <person name="Poehlein A."/>
            <person name="Bengelsdorf F.R."/>
            <person name="Esser C."/>
            <person name="Duerre P."/>
            <person name="Daniel R."/>
        </authorList>
    </citation>
    <scope>NUCLEOTIDE SEQUENCE [LARGE SCALE GENOMIC DNA]</scope>
    <source>
        <strain evidence="4 5">DSM 21394</strain>
    </source>
</reference>
<name>A0A1J5P487_NEOTH</name>
<gene>
    <name evidence="4" type="ORF">MOTE_17250</name>
</gene>
<keyword evidence="1" id="KW-0732">Signal</keyword>
<evidence type="ECO:0000259" key="3">
    <source>
        <dbReference type="Pfam" id="PF13205"/>
    </source>
</evidence>
<protein>
    <submittedName>
        <fullName evidence="4">IPT/TIG domain protein</fullName>
    </submittedName>
</protein>
<organism evidence="4 5">
    <name type="scientific">Neomoorella thermoacetica</name>
    <name type="common">Clostridium thermoaceticum</name>
    <dbReference type="NCBI Taxonomy" id="1525"/>
    <lineage>
        <taxon>Bacteria</taxon>
        <taxon>Bacillati</taxon>
        <taxon>Bacillota</taxon>
        <taxon>Clostridia</taxon>
        <taxon>Neomoorellales</taxon>
        <taxon>Neomoorellaceae</taxon>
        <taxon>Neomoorella</taxon>
    </lineage>
</organism>
<proteinExistence type="predicted"/>
<evidence type="ECO:0000259" key="2">
    <source>
        <dbReference type="Pfam" id="PF01833"/>
    </source>
</evidence>
<dbReference type="Gene3D" id="2.60.40.10">
    <property type="entry name" value="Immunoglobulins"/>
    <property type="match status" value="1"/>
</dbReference>
<comment type="caution">
    <text evidence="4">The sequence shown here is derived from an EMBL/GenBank/DDBJ whole genome shotgun (WGS) entry which is preliminary data.</text>
</comment>
<dbReference type="OrthoDB" id="1656124at2"/>
<evidence type="ECO:0000313" key="4">
    <source>
        <dbReference type="EMBL" id="OIQ58733.1"/>
    </source>
</evidence>
<dbReference type="AlphaFoldDB" id="A0A1J5P487"/>
<dbReference type="Gene3D" id="2.60.40.1220">
    <property type="match status" value="1"/>
</dbReference>
<evidence type="ECO:0000313" key="5">
    <source>
        <dbReference type="Proteomes" id="UP000182811"/>
    </source>
</evidence>
<dbReference type="InterPro" id="IPR014756">
    <property type="entry name" value="Ig_E-set"/>
</dbReference>
<dbReference type="InterPro" id="IPR002909">
    <property type="entry name" value="IPT_dom"/>
</dbReference>
<accession>A0A1J5P487</accession>
<feature type="domain" description="SbsA Ig-like" evidence="3">
    <location>
        <begin position="5"/>
        <end position="47"/>
    </location>
</feature>
<dbReference type="Pfam" id="PF13205">
    <property type="entry name" value="Big_5"/>
    <property type="match status" value="1"/>
</dbReference>
<feature type="domain" description="IPT/TIG" evidence="2">
    <location>
        <begin position="186"/>
        <end position="268"/>
    </location>
</feature>